<name>A0ABD2XUY0_9GENT</name>
<reference evidence="6 7" key="1">
    <citation type="submission" date="2024-11" db="EMBL/GenBank/DDBJ databases">
        <title>A near-complete genome assembly of Cinchona calisaya.</title>
        <authorList>
            <person name="Lian D.C."/>
            <person name="Zhao X.W."/>
            <person name="Wei L."/>
        </authorList>
    </citation>
    <scope>NUCLEOTIDE SEQUENCE [LARGE SCALE GENOMIC DNA]</scope>
    <source>
        <tissue evidence="6">Nenye</tissue>
    </source>
</reference>
<feature type="domain" description="Disease resistance R13L4/SHOC-2-like LRR" evidence="5">
    <location>
        <begin position="291"/>
        <end position="401"/>
    </location>
</feature>
<dbReference type="InterPro" id="IPR050216">
    <property type="entry name" value="LRR_domain-containing"/>
</dbReference>
<dbReference type="InterPro" id="IPR001611">
    <property type="entry name" value="Leu-rich_rpt"/>
</dbReference>
<protein>
    <recommendedName>
        <fullName evidence="5">Disease resistance R13L4/SHOC-2-like LRR domain-containing protein</fullName>
    </recommendedName>
</protein>
<sequence length="522" mass="58438">MALTFKKDPSPAYVETVEEIMKFYKSLPPRPSIEEVEGAKSVIETVNYEEQERLEGISKQVAPQDVPTELFSVLQEVKQTMVLFRSHEQRKEAIYFIEIDKFFQSFDKLIQRASKLVSGDGYIEKECNLGGPDGEIGKEVVISDECVDRSEEPKFDDSKGLLTSAPSKPSFISSVVRDEGTEKLSLMKVASIIENAAKAEAEFLDLQGKLMDKVEWLPLSLGKLSHVVELNIAENQIMALPSIIGGLKSLKKLDVHANQLINLPDTFGELLSLTDLDMHGNRLRSLPDSFGNLKDLINLDLSSNRFSHLPDIIGNLTSLKKLNVGTNDLEELPHTIGSCLALMELRLDFNNLKALPEAMGKLHFLEVLTLHYNRVKVLPTTMGNLLHLKELDVSFNELESIPESLCFAVSLKMLNVGKNFADLRALPRSIGNLEMLEELDISDNQIFSLPDSFRLLTKLRVFHADETPLELPPREIATLGAEAVVDFMAEFVANREMKFQRPTKKIGFCLQLFTVCFGVKTG</sequence>
<dbReference type="FunFam" id="3.80.10.10:FF:000405">
    <property type="entry name" value="Plant intracellular Ras-group-related LRR protein 4"/>
    <property type="match status" value="1"/>
</dbReference>
<dbReference type="SMART" id="SM00369">
    <property type="entry name" value="LRR_TYP"/>
    <property type="match status" value="8"/>
</dbReference>
<accession>A0ABD2XUY0</accession>
<comment type="similarity">
    <text evidence="3">Belongs to the SHOC2 family.</text>
</comment>
<evidence type="ECO:0000313" key="6">
    <source>
        <dbReference type="EMBL" id="KAL3497760.1"/>
    </source>
</evidence>
<evidence type="ECO:0000256" key="4">
    <source>
        <dbReference type="ARBA" id="ARBA00037519"/>
    </source>
</evidence>
<dbReference type="PANTHER" id="PTHR48051:SF54">
    <property type="entry name" value="LEUCINE-RICH REPEAT-CONTAINING PROTEIN"/>
    <property type="match status" value="1"/>
</dbReference>
<gene>
    <name evidence="6" type="ORF">ACH5RR_040492</name>
</gene>
<keyword evidence="1" id="KW-0433">Leucine-rich repeat</keyword>
<dbReference type="EMBL" id="JBJUIK010000017">
    <property type="protein sequence ID" value="KAL3497760.1"/>
    <property type="molecule type" value="Genomic_DNA"/>
</dbReference>
<dbReference type="InterPro" id="IPR032675">
    <property type="entry name" value="LRR_dom_sf"/>
</dbReference>
<evidence type="ECO:0000259" key="5">
    <source>
        <dbReference type="Pfam" id="PF23598"/>
    </source>
</evidence>
<comment type="function">
    <text evidence="4">Leucine-rich repeat protein that likely mediates protein interactions, possibly in the context of signal transduction.</text>
</comment>
<dbReference type="Pfam" id="PF00560">
    <property type="entry name" value="LRR_1"/>
    <property type="match status" value="1"/>
</dbReference>
<dbReference type="GO" id="GO:0051707">
    <property type="term" value="P:response to other organism"/>
    <property type="evidence" value="ECO:0007669"/>
    <property type="project" value="UniProtKB-ARBA"/>
</dbReference>
<evidence type="ECO:0000256" key="3">
    <source>
        <dbReference type="ARBA" id="ARBA00023786"/>
    </source>
</evidence>
<organism evidence="6 7">
    <name type="scientific">Cinchona calisaya</name>
    <dbReference type="NCBI Taxonomy" id="153742"/>
    <lineage>
        <taxon>Eukaryota</taxon>
        <taxon>Viridiplantae</taxon>
        <taxon>Streptophyta</taxon>
        <taxon>Embryophyta</taxon>
        <taxon>Tracheophyta</taxon>
        <taxon>Spermatophyta</taxon>
        <taxon>Magnoliopsida</taxon>
        <taxon>eudicotyledons</taxon>
        <taxon>Gunneridae</taxon>
        <taxon>Pentapetalae</taxon>
        <taxon>asterids</taxon>
        <taxon>lamiids</taxon>
        <taxon>Gentianales</taxon>
        <taxon>Rubiaceae</taxon>
        <taxon>Cinchonoideae</taxon>
        <taxon>Cinchoneae</taxon>
        <taxon>Cinchona</taxon>
    </lineage>
</organism>
<dbReference type="PANTHER" id="PTHR48051">
    <property type="match status" value="1"/>
</dbReference>
<dbReference type="PROSITE" id="PS51450">
    <property type="entry name" value="LRR"/>
    <property type="match status" value="4"/>
</dbReference>
<dbReference type="SUPFAM" id="SSF52058">
    <property type="entry name" value="L domain-like"/>
    <property type="match status" value="1"/>
</dbReference>
<dbReference type="InterPro" id="IPR003591">
    <property type="entry name" value="Leu-rich_rpt_typical-subtyp"/>
</dbReference>
<dbReference type="InterPro" id="IPR055414">
    <property type="entry name" value="LRR_R13L4/SHOC2-like"/>
</dbReference>
<comment type="caution">
    <text evidence="6">The sequence shown here is derived from an EMBL/GenBank/DDBJ whole genome shotgun (WGS) entry which is preliminary data.</text>
</comment>
<dbReference type="SMART" id="SM00364">
    <property type="entry name" value="LRR_BAC"/>
    <property type="match status" value="10"/>
</dbReference>
<dbReference type="GO" id="GO:0006952">
    <property type="term" value="P:defense response"/>
    <property type="evidence" value="ECO:0007669"/>
    <property type="project" value="UniProtKB-ARBA"/>
</dbReference>
<proteinExistence type="inferred from homology"/>
<keyword evidence="7" id="KW-1185">Reference proteome</keyword>
<dbReference type="AlphaFoldDB" id="A0ABD2XUY0"/>
<evidence type="ECO:0000313" key="7">
    <source>
        <dbReference type="Proteomes" id="UP001630127"/>
    </source>
</evidence>
<keyword evidence="2" id="KW-0677">Repeat</keyword>
<evidence type="ECO:0000256" key="1">
    <source>
        <dbReference type="ARBA" id="ARBA00022614"/>
    </source>
</evidence>
<dbReference type="Pfam" id="PF23598">
    <property type="entry name" value="LRR_14"/>
    <property type="match status" value="1"/>
</dbReference>
<dbReference type="Gene3D" id="3.80.10.10">
    <property type="entry name" value="Ribonuclease Inhibitor"/>
    <property type="match status" value="1"/>
</dbReference>
<evidence type="ECO:0000256" key="2">
    <source>
        <dbReference type="ARBA" id="ARBA00022737"/>
    </source>
</evidence>
<dbReference type="Proteomes" id="UP001630127">
    <property type="component" value="Unassembled WGS sequence"/>
</dbReference>